<dbReference type="Pfam" id="PF09992">
    <property type="entry name" value="NAGPA"/>
    <property type="match status" value="1"/>
</dbReference>
<reference evidence="2 3" key="1">
    <citation type="submission" date="2017-03" db="EMBL/GenBank/DDBJ databases">
        <title>Paenibacillus larvae genome sequencing.</title>
        <authorList>
            <person name="Dingman D.W."/>
        </authorList>
    </citation>
    <scope>NUCLEOTIDE SEQUENCE [LARGE SCALE GENOMIC DNA]</scope>
    <source>
        <strain evidence="2 3">SAG 10367</strain>
    </source>
</reference>
<dbReference type="PANTHER" id="PTHR40446:SF2">
    <property type="entry name" value="N-ACETYLGLUCOSAMINE-1-PHOSPHODIESTER ALPHA-N-ACETYLGLUCOSAMINIDASE"/>
    <property type="match status" value="1"/>
</dbReference>
<dbReference type="EMBL" id="CP020557">
    <property type="protein sequence ID" value="ARF69265.1"/>
    <property type="molecule type" value="Genomic_DNA"/>
</dbReference>
<organism evidence="2 3">
    <name type="scientific">Paenibacillus larvae subsp. pulvifaciens</name>
    <dbReference type="NCBI Taxonomy" id="1477"/>
    <lineage>
        <taxon>Bacteria</taxon>
        <taxon>Bacillati</taxon>
        <taxon>Bacillota</taxon>
        <taxon>Bacilli</taxon>
        <taxon>Bacillales</taxon>
        <taxon>Paenibacillaceae</taxon>
        <taxon>Paenibacillus</taxon>
    </lineage>
</organism>
<accession>A0A1V0UVM8</accession>
<dbReference type="AlphaFoldDB" id="A0A1V0UVM8"/>
<feature type="domain" description="Phosphodiester glycosidase" evidence="1">
    <location>
        <begin position="20"/>
        <end position="181"/>
    </location>
</feature>
<dbReference type="PANTHER" id="PTHR40446">
    <property type="entry name" value="N-ACETYLGLUCOSAMINE-1-PHOSPHODIESTER ALPHA-N-ACETYLGLUCOSAMINIDASE"/>
    <property type="match status" value="1"/>
</dbReference>
<dbReference type="InterPro" id="IPR018711">
    <property type="entry name" value="NAGPA"/>
</dbReference>
<evidence type="ECO:0000313" key="2">
    <source>
        <dbReference type="EMBL" id="ARF69265.1"/>
    </source>
</evidence>
<proteinExistence type="predicted"/>
<dbReference type="RefSeq" id="WP_083041014.1">
    <property type="nucleotide sequence ID" value="NZ_CP020557.1"/>
</dbReference>
<evidence type="ECO:0000313" key="3">
    <source>
        <dbReference type="Proteomes" id="UP000192727"/>
    </source>
</evidence>
<protein>
    <recommendedName>
        <fullName evidence="1">Phosphodiester glycosidase domain-containing protein</fullName>
    </recommendedName>
</protein>
<evidence type="ECO:0000259" key="1">
    <source>
        <dbReference type="Pfam" id="PF09992"/>
    </source>
</evidence>
<gene>
    <name evidence="2" type="ORF">B7C51_17750</name>
</gene>
<sequence length="208" mass="21615">MSIIEGTLSTQGTVTAKVEQVRSGQGNTTLERSKLVLSGEGSFKAVLDAMQPGDSVAITTSSSAPWNQMQEAIGGIHMLVENGNVASTDQKDIHPRTAVGIKQDRSVFFLIIDGRQPGYSEGISLGDLAILMKEMGAVNALNLDGGGSSTFAARQPGDSQLSVVNRPSDGGERSVANSLLVISTAPQQGLAKLAVNPHQTLMLKGGAN</sequence>
<name>A0A1V0UVM8_9BACL</name>
<dbReference type="Proteomes" id="UP000192727">
    <property type="component" value="Chromosome"/>
</dbReference>